<dbReference type="InterPro" id="IPR036206">
    <property type="entry name" value="ThiamineP_synth_sf"/>
</dbReference>
<dbReference type="SUPFAM" id="SSF51391">
    <property type="entry name" value="Thiamin phosphate synthase"/>
    <property type="match status" value="1"/>
</dbReference>
<gene>
    <name evidence="12" type="primary">thiE_6</name>
    <name evidence="12" type="ORF">GALL_139530</name>
</gene>
<dbReference type="UniPathway" id="UPA00060">
    <property type="reaction ID" value="UER00141"/>
</dbReference>
<name>A0A1J5SIZ6_9ZZZZ</name>
<keyword evidence="6" id="KW-0460">Magnesium</keyword>
<keyword evidence="5" id="KW-0479">Metal-binding</keyword>
<comment type="catalytic activity">
    <reaction evidence="10">
        <text>2-[(2R,5Z)-2-carboxy-4-methylthiazol-5(2H)-ylidene]ethyl phosphate + 4-amino-2-methyl-5-(diphosphooxymethyl)pyrimidine + 2 H(+) = thiamine phosphate + CO2 + diphosphate</text>
        <dbReference type="Rhea" id="RHEA:47844"/>
        <dbReference type="ChEBI" id="CHEBI:15378"/>
        <dbReference type="ChEBI" id="CHEBI:16526"/>
        <dbReference type="ChEBI" id="CHEBI:33019"/>
        <dbReference type="ChEBI" id="CHEBI:37575"/>
        <dbReference type="ChEBI" id="CHEBI:57841"/>
        <dbReference type="ChEBI" id="CHEBI:62899"/>
        <dbReference type="EC" id="2.5.1.3"/>
    </reaction>
</comment>
<dbReference type="EMBL" id="MLJW01000061">
    <property type="protein sequence ID" value="OIR04016.1"/>
    <property type="molecule type" value="Genomic_DNA"/>
</dbReference>
<evidence type="ECO:0000256" key="1">
    <source>
        <dbReference type="ARBA" id="ARBA00001946"/>
    </source>
</evidence>
<dbReference type="InterPro" id="IPR034291">
    <property type="entry name" value="TMP_synthase"/>
</dbReference>
<keyword evidence="7" id="KW-0784">Thiamine biosynthesis</keyword>
<comment type="cofactor">
    <cofactor evidence="1">
        <name>Mg(2+)</name>
        <dbReference type="ChEBI" id="CHEBI:18420"/>
    </cofactor>
</comment>
<dbReference type="Gene3D" id="3.20.20.70">
    <property type="entry name" value="Aldolase class I"/>
    <property type="match status" value="1"/>
</dbReference>
<proteinExistence type="inferred from homology"/>
<evidence type="ECO:0000256" key="3">
    <source>
        <dbReference type="ARBA" id="ARBA00012830"/>
    </source>
</evidence>
<dbReference type="PANTHER" id="PTHR20857">
    <property type="entry name" value="THIAMINE-PHOSPHATE PYROPHOSPHORYLASE"/>
    <property type="match status" value="1"/>
</dbReference>
<comment type="catalytic activity">
    <reaction evidence="9">
        <text>2-(2-carboxy-4-methylthiazol-5-yl)ethyl phosphate + 4-amino-2-methyl-5-(diphosphooxymethyl)pyrimidine + 2 H(+) = thiamine phosphate + CO2 + diphosphate</text>
        <dbReference type="Rhea" id="RHEA:47848"/>
        <dbReference type="ChEBI" id="CHEBI:15378"/>
        <dbReference type="ChEBI" id="CHEBI:16526"/>
        <dbReference type="ChEBI" id="CHEBI:33019"/>
        <dbReference type="ChEBI" id="CHEBI:37575"/>
        <dbReference type="ChEBI" id="CHEBI:57841"/>
        <dbReference type="ChEBI" id="CHEBI:62890"/>
        <dbReference type="EC" id="2.5.1.3"/>
    </reaction>
</comment>
<accession>A0A1J5SIZ6</accession>
<dbReference type="GO" id="GO:0004789">
    <property type="term" value="F:thiamine-phosphate diphosphorylase activity"/>
    <property type="evidence" value="ECO:0007669"/>
    <property type="project" value="UniProtKB-EC"/>
</dbReference>
<evidence type="ECO:0000256" key="7">
    <source>
        <dbReference type="ARBA" id="ARBA00022977"/>
    </source>
</evidence>
<dbReference type="GO" id="GO:0005737">
    <property type="term" value="C:cytoplasm"/>
    <property type="evidence" value="ECO:0007669"/>
    <property type="project" value="TreeGrafter"/>
</dbReference>
<dbReference type="HAMAP" id="MF_00097">
    <property type="entry name" value="TMP_synthase"/>
    <property type="match status" value="1"/>
</dbReference>
<evidence type="ECO:0000256" key="5">
    <source>
        <dbReference type="ARBA" id="ARBA00022723"/>
    </source>
</evidence>
<comment type="pathway">
    <text evidence="2">Cofactor biosynthesis; thiamine diphosphate biosynthesis; thiamine phosphate from 4-amino-2-methyl-5-diphosphomethylpyrimidine and 4-methyl-5-(2-phosphoethyl)-thiazole: step 1/1.</text>
</comment>
<dbReference type="InterPro" id="IPR013785">
    <property type="entry name" value="Aldolase_TIM"/>
</dbReference>
<protein>
    <recommendedName>
        <fullName evidence="3">thiamine phosphate synthase</fullName>
        <ecNumber evidence="3">2.5.1.3</ecNumber>
    </recommendedName>
</protein>
<keyword evidence="4 12" id="KW-0808">Transferase</keyword>
<dbReference type="GO" id="GO:0009229">
    <property type="term" value="P:thiamine diphosphate biosynthetic process"/>
    <property type="evidence" value="ECO:0007669"/>
    <property type="project" value="UniProtKB-UniPathway"/>
</dbReference>
<evidence type="ECO:0000259" key="11">
    <source>
        <dbReference type="Pfam" id="PF02581"/>
    </source>
</evidence>
<comment type="caution">
    <text evidence="12">The sequence shown here is derived from an EMBL/GenBank/DDBJ whole genome shotgun (WGS) entry which is preliminary data.</text>
</comment>
<dbReference type="GO" id="GO:0046872">
    <property type="term" value="F:metal ion binding"/>
    <property type="evidence" value="ECO:0007669"/>
    <property type="project" value="UniProtKB-KW"/>
</dbReference>
<reference evidence="12" key="1">
    <citation type="submission" date="2016-10" db="EMBL/GenBank/DDBJ databases">
        <title>Sequence of Gallionella enrichment culture.</title>
        <authorList>
            <person name="Poehlein A."/>
            <person name="Muehling M."/>
            <person name="Daniel R."/>
        </authorList>
    </citation>
    <scope>NUCLEOTIDE SEQUENCE</scope>
</reference>
<dbReference type="InterPro" id="IPR022998">
    <property type="entry name" value="ThiamineP_synth_TenI"/>
</dbReference>
<dbReference type="Pfam" id="PF02581">
    <property type="entry name" value="TMP-TENI"/>
    <property type="match status" value="1"/>
</dbReference>
<sequence length="215" mass="22686">MNLPIEKRHPIMCLTRDGGGAGPVEQARLLCEAGAKWVQLRMKDAAPEAWLATAKQVVGVCHDFGAVCIVNDSVLIAIAAGADGAHLGRHDMDWHHARRMLGPRKILGGTVNDTDDAHRAVDSGSLDYAGVGPFRFTGTKKTLAPLLGTEGITRLIDALGGMPAWAIGGVRPADLPALRAAGASGVAVCGALYEGESVHANYRAFERAWVNDFSI</sequence>
<dbReference type="PANTHER" id="PTHR20857:SF15">
    <property type="entry name" value="THIAMINE-PHOSPHATE SYNTHASE"/>
    <property type="match status" value="1"/>
</dbReference>
<dbReference type="GO" id="GO:0009228">
    <property type="term" value="P:thiamine biosynthetic process"/>
    <property type="evidence" value="ECO:0007669"/>
    <property type="project" value="UniProtKB-KW"/>
</dbReference>
<evidence type="ECO:0000256" key="8">
    <source>
        <dbReference type="ARBA" id="ARBA00047334"/>
    </source>
</evidence>
<evidence type="ECO:0000256" key="2">
    <source>
        <dbReference type="ARBA" id="ARBA00005165"/>
    </source>
</evidence>
<dbReference type="AlphaFoldDB" id="A0A1J5SIZ6"/>
<evidence type="ECO:0000256" key="6">
    <source>
        <dbReference type="ARBA" id="ARBA00022842"/>
    </source>
</evidence>
<feature type="domain" description="Thiamine phosphate synthase/TenI" evidence="11">
    <location>
        <begin position="23"/>
        <end position="191"/>
    </location>
</feature>
<dbReference type="EC" id="2.5.1.3" evidence="3"/>
<comment type="catalytic activity">
    <reaction evidence="8">
        <text>4-methyl-5-(2-phosphooxyethyl)-thiazole + 4-amino-2-methyl-5-(diphosphooxymethyl)pyrimidine + H(+) = thiamine phosphate + diphosphate</text>
        <dbReference type="Rhea" id="RHEA:22328"/>
        <dbReference type="ChEBI" id="CHEBI:15378"/>
        <dbReference type="ChEBI" id="CHEBI:33019"/>
        <dbReference type="ChEBI" id="CHEBI:37575"/>
        <dbReference type="ChEBI" id="CHEBI:57841"/>
        <dbReference type="ChEBI" id="CHEBI:58296"/>
        <dbReference type="EC" id="2.5.1.3"/>
    </reaction>
</comment>
<evidence type="ECO:0000313" key="12">
    <source>
        <dbReference type="EMBL" id="OIR04016.1"/>
    </source>
</evidence>
<evidence type="ECO:0000256" key="9">
    <source>
        <dbReference type="ARBA" id="ARBA00047851"/>
    </source>
</evidence>
<evidence type="ECO:0000256" key="4">
    <source>
        <dbReference type="ARBA" id="ARBA00022679"/>
    </source>
</evidence>
<evidence type="ECO:0000256" key="10">
    <source>
        <dbReference type="ARBA" id="ARBA00047883"/>
    </source>
</evidence>
<organism evidence="12">
    <name type="scientific">mine drainage metagenome</name>
    <dbReference type="NCBI Taxonomy" id="410659"/>
    <lineage>
        <taxon>unclassified sequences</taxon>
        <taxon>metagenomes</taxon>
        <taxon>ecological metagenomes</taxon>
    </lineage>
</organism>
<dbReference type="CDD" id="cd00564">
    <property type="entry name" value="TMP_TenI"/>
    <property type="match status" value="1"/>
</dbReference>